<dbReference type="SUPFAM" id="SSF81321">
    <property type="entry name" value="Family A G protein-coupled receptor-like"/>
    <property type="match status" value="1"/>
</dbReference>
<dbReference type="AlphaFoldDB" id="A0A9P1IW65"/>
<dbReference type="PANTHER" id="PTHR46000:SF11">
    <property type="entry name" value="SEVEN TM RECEPTOR"/>
    <property type="match status" value="1"/>
</dbReference>
<feature type="transmembrane region" description="Helical" evidence="1">
    <location>
        <begin position="131"/>
        <end position="153"/>
    </location>
</feature>
<name>A0A9P1IW65_9PELO</name>
<feature type="transmembrane region" description="Helical" evidence="1">
    <location>
        <begin position="42"/>
        <end position="63"/>
    </location>
</feature>
<evidence type="ECO:0000313" key="3">
    <source>
        <dbReference type="Proteomes" id="UP001152747"/>
    </source>
</evidence>
<comment type="caution">
    <text evidence="2">The sequence shown here is derived from an EMBL/GenBank/DDBJ whole genome shotgun (WGS) entry which is preliminary data.</text>
</comment>
<feature type="transmembrane region" description="Helical" evidence="1">
    <location>
        <begin position="12"/>
        <end position="35"/>
    </location>
</feature>
<dbReference type="InterPro" id="IPR019428">
    <property type="entry name" value="7TM_GPCR_serpentine_rcpt_Str"/>
</dbReference>
<keyword evidence="1" id="KW-0472">Membrane</keyword>
<keyword evidence="1" id="KW-0812">Transmembrane</keyword>
<reference evidence="2" key="1">
    <citation type="submission" date="2022-11" db="EMBL/GenBank/DDBJ databases">
        <authorList>
            <person name="Kikuchi T."/>
        </authorList>
    </citation>
    <scope>NUCLEOTIDE SEQUENCE</scope>
    <source>
        <strain evidence="2">PS1010</strain>
    </source>
</reference>
<evidence type="ECO:0000256" key="1">
    <source>
        <dbReference type="SAM" id="Phobius"/>
    </source>
</evidence>
<dbReference type="Proteomes" id="UP001152747">
    <property type="component" value="Unassembled WGS sequence"/>
</dbReference>
<sequence>MMPSYLSVAENISAIGFLLSTSFCLFVIFVTLCLIGESMGTYRYLIVLFQISGIIFSAFDAALHPTIHNYNDGFIVFTTSKDFKKETVDILLAILSGMYYANLCIIAIQFVYRYWGVFHVSKLRYFKSWRILLWIGYIFVTFTANFFSIFYFAKIDKYSENYFKDVLSANYNLTISEISGYTLIIYDKYGNVRWFNLCYFINSAMIMVIQYCIIIYTAYSLRKNMKIVMRNGSNSLQKMNRQVLKALIIQTLTPTILFLAPIIISFLITFFHLDINVPSGIFACALSFYPAIDALILMFIVSVYRNVFRRIATWN</sequence>
<keyword evidence="3" id="KW-1185">Reference proteome</keyword>
<gene>
    <name evidence="2" type="ORF">CAMP_LOCUS14887</name>
</gene>
<evidence type="ECO:0008006" key="4">
    <source>
        <dbReference type="Google" id="ProtNLM"/>
    </source>
</evidence>
<proteinExistence type="predicted"/>
<dbReference type="OrthoDB" id="5831595at2759"/>
<feature type="transmembrane region" description="Helical" evidence="1">
    <location>
        <begin position="280"/>
        <end position="304"/>
    </location>
</feature>
<feature type="transmembrane region" description="Helical" evidence="1">
    <location>
        <begin position="90"/>
        <end position="111"/>
    </location>
</feature>
<dbReference type="Pfam" id="PF10326">
    <property type="entry name" value="7TM_GPCR_Str"/>
    <property type="match status" value="1"/>
</dbReference>
<keyword evidence="1" id="KW-1133">Transmembrane helix</keyword>
<feature type="transmembrane region" description="Helical" evidence="1">
    <location>
        <begin position="243"/>
        <end position="268"/>
    </location>
</feature>
<feature type="transmembrane region" description="Helical" evidence="1">
    <location>
        <begin position="199"/>
        <end position="222"/>
    </location>
</feature>
<dbReference type="EMBL" id="CANHGI010000005">
    <property type="protein sequence ID" value="CAI5452250.1"/>
    <property type="molecule type" value="Genomic_DNA"/>
</dbReference>
<evidence type="ECO:0000313" key="2">
    <source>
        <dbReference type="EMBL" id="CAI5452250.1"/>
    </source>
</evidence>
<accession>A0A9P1IW65</accession>
<dbReference type="PANTHER" id="PTHR46000">
    <property type="entry name" value="SEVEN TM RECEPTOR-RELATED"/>
    <property type="match status" value="1"/>
</dbReference>
<organism evidence="2 3">
    <name type="scientific">Caenorhabditis angaria</name>
    <dbReference type="NCBI Taxonomy" id="860376"/>
    <lineage>
        <taxon>Eukaryota</taxon>
        <taxon>Metazoa</taxon>
        <taxon>Ecdysozoa</taxon>
        <taxon>Nematoda</taxon>
        <taxon>Chromadorea</taxon>
        <taxon>Rhabditida</taxon>
        <taxon>Rhabditina</taxon>
        <taxon>Rhabditomorpha</taxon>
        <taxon>Rhabditoidea</taxon>
        <taxon>Rhabditidae</taxon>
        <taxon>Peloderinae</taxon>
        <taxon>Caenorhabditis</taxon>
    </lineage>
</organism>
<protein>
    <recommendedName>
        <fullName evidence="4">Seven TM Receptor</fullName>
    </recommendedName>
</protein>